<protein>
    <submittedName>
        <fullName evidence="3">Unplaced genomic scaffold PAXINscaffold_14, whole genome shotgun sequence</fullName>
    </submittedName>
</protein>
<feature type="transmembrane region" description="Helical" evidence="2">
    <location>
        <begin position="61"/>
        <end position="81"/>
    </location>
</feature>
<dbReference type="PANTHER" id="PTHR11440">
    <property type="entry name" value="LECITHIN-CHOLESTEROL ACYLTRANSFERASE-RELATED"/>
    <property type="match status" value="1"/>
</dbReference>
<gene>
    <name evidence="3" type="ORF">PAXINDRAFT_168963</name>
</gene>
<reference evidence="3 4" key="1">
    <citation type="submission" date="2014-06" db="EMBL/GenBank/DDBJ databases">
        <authorList>
            <consortium name="DOE Joint Genome Institute"/>
            <person name="Kuo A."/>
            <person name="Kohler A."/>
            <person name="Nagy L.G."/>
            <person name="Floudas D."/>
            <person name="Copeland A."/>
            <person name="Barry K.W."/>
            <person name="Cichocki N."/>
            <person name="Veneault-Fourrey C."/>
            <person name="LaButti K."/>
            <person name="Lindquist E.A."/>
            <person name="Lipzen A."/>
            <person name="Lundell T."/>
            <person name="Morin E."/>
            <person name="Murat C."/>
            <person name="Sun H."/>
            <person name="Tunlid A."/>
            <person name="Henrissat B."/>
            <person name="Grigoriev I.V."/>
            <person name="Hibbett D.S."/>
            <person name="Martin F."/>
            <person name="Nordberg H.P."/>
            <person name="Cantor M.N."/>
            <person name="Hua S.X."/>
        </authorList>
    </citation>
    <scope>NUCLEOTIDE SEQUENCE [LARGE SCALE GENOMIC DNA]</scope>
    <source>
        <strain evidence="3 4">ATCC 200175</strain>
    </source>
</reference>
<keyword evidence="2" id="KW-1133">Transmembrane helix</keyword>
<name>A0A0C9U8S3_PAXIN</name>
<feature type="compositionally biased region" description="Polar residues" evidence="1">
    <location>
        <begin position="9"/>
        <end position="20"/>
    </location>
</feature>
<dbReference type="GO" id="GO:0008374">
    <property type="term" value="F:O-acyltransferase activity"/>
    <property type="evidence" value="ECO:0007669"/>
    <property type="project" value="InterPro"/>
</dbReference>
<dbReference type="Pfam" id="PF02450">
    <property type="entry name" value="LCAT"/>
    <property type="match status" value="1"/>
</dbReference>
<accession>A0A0C9U8S3</accession>
<reference evidence="4" key="2">
    <citation type="submission" date="2015-01" db="EMBL/GenBank/DDBJ databases">
        <title>Evolutionary Origins and Diversification of the Mycorrhizal Mutualists.</title>
        <authorList>
            <consortium name="DOE Joint Genome Institute"/>
            <consortium name="Mycorrhizal Genomics Consortium"/>
            <person name="Kohler A."/>
            <person name="Kuo A."/>
            <person name="Nagy L.G."/>
            <person name="Floudas D."/>
            <person name="Copeland A."/>
            <person name="Barry K.W."/>
            <person name="Cichocki N."/>
            <person name="Veneault-Fourrey C."/>
            <person name="LaButti K."/>
            <person name="Lindquist E.A."/>
            <person name="Lipzen A."/>
            <person name="Lundell T."/>
            <person name="Morin E."/>
            <person name="Murat C."/>
            <person name="Riley R."/>
            <person name="Ohm R."/>
            <person name="Sun H."/>
            <person name="Tunlid A."/>
            <person name="Henrissat B."/>
            <person name="Grigoriev I.V."/>
            <person name="Hibbett D.S."/>
            <person name="Martin F."/>
        </authorList>
    </citation>
    <scope>NUCLEOTIDE SEQUENCE [LARGE SCALE GENOMIC DNA]</scope>
    <source>
        <strain evidence="4">ATCC 200175</strain>
    </source>
</reference>
<evidence type="ECO:0000256" key="1">
    <source>
        <dbReference type="SAM" id="MobiDB-lite"/>
    </source>
</evidence>
<dbReference type="EMBL" id="KN819336">
    <property type="protein sequence ID" value="KIJ15466.1"/>
    <property type="molecule type" value="Genomic_DNA"/>
</dbReference>
<dbReference type="AlphaFoldDB" id="A0A0C9U8S3"/>
<evidence type="ECO:0000313" key="4">
    <source>
        <dbReference type="Proteomes" id="UP000053647"/>
    </source>
</evidence>
<evidence type="ECO:0000256" key="2">
    <source>
        <dbReference type="SAM" id="Phobius"/>
    </source>
</evidence>
<dbReference type="SUPFAM" id="SSF53474">
    <property type="entry name" value="alpha/beta-Hydrolases"/>
    <property type="match status" value="1"/>
</dbReference>
<keyword evidence="4" id="KW-1185">Reference proteome</keyword>
<keyword evidence="2" id="KW-0812">Transmembrane</keyword>
<dbReference type="InterPro" id="IPR003386">
    <property type="entry name" value="LACT/PDAT_acylTrfase"/>
</dbReference>
<dbReference type="OrthoDB" id="190846at2759"/>
<dbReference type="GO" id="GO:0006629">
    <property type="term" value="P:lipid metabolic process"/>
    <property type="evidence" value="ECO:0007669"/>
    <property type="project" value="InterPro"/>
</dbReference>
<evidence type="ECO:0000313" key="3">
    <source>
        <dbReference type="EMBL" id="KIJ15466.1"/>
    </source>
</evidence>
<proteinExistence type="predicted"/>
<dbReference type="HOGENOM" id="CLU_016065_1_1_1"/>
<dbReference type="Gene3D" id="3.40.50.1820">
    <property type="entry name" value="alpha/beta hydrolase"/>
    <property type="match status" value="1"/>
</dbReference>
<keyword evidence="2" id="KW-0472">Membrane</keyword>
<feature type="region of interest" description="Disordered" evidence="1">
    <location>
        <begin position="1"/>
        <end position="32"/>
    </location>
</feature>
<dbReference type="Proteomes" id="UP000053647">
    <property type="component" value="Unassembled WGS sequence"/>
</dbReference>
<sequence length="678" mass="76373">MPLWKRTKTWTVNDESTTSSEPEHSDAGKDISQMDSLQEAQLKIKRKKSLAKTPFFAKARFVLPFGIILGLLLGCLLIQPYNMQEMHAHLGLLMEEYDISLRMPEIDFSRVEVEWGRLRSNIPEVWKLNNDGREFQAGEAMKERGLTAQYPIVLVPGIVSTGLESWSTSPEHRAFFREKLWGGFNMLSQVTFNRDRWIAAMMLDPDTGLDPPGAKVRAAEGVDAASSFMKGYWLWAKIIENLAVVGYDTNNLHLAPYDWRLSMWNLEERDGYFSRLKATIEGFKKRQGKKVVLAAHSMGSTVILYFFKWVESSEHGGGGPDWVENHIETFVSIAGTHLGVAKAMAAFLSGEMKDTVQVNPAGAYVLERFFSRKERQKLFRSWAGSASMWVKGGNAVWGDETWAPDDEYGALHTHGELISFRREMLVAQGAGTAEQLSNMTAETAGTWILERTPTSFQKMIRTNYSFGIERDEEVLKRNDLDHRKWTNPLEIRLPNAPSTKFICVYGHGKETERSYWYAHGPHESDEPLVDAKNAMCMGPDTDTCNRSRAPLDYLAQSHSSWIDAEYSDDSVTPKVRNGVKMGEGDGTVSLLSLGAMCVEGWKRPRWNPGRINVTTVELPHRPVPSMLRGGANTSDHVDILGSTGLNELLLKVATGVGHEIEDSFVSHIREYAQRVQWD</sequence>
<organism evidence="3 4">
    <name type="scientific">Paxillus involutus ATCC 200175</name>
    <dbReference type="NCBI Taxonomy" id="664439"/>
    <lineage>
        <taxon>Eukaryota</taxon>
        <taxon>Fungi</taxon>
        <taxon>Dikarya</taxon>
        <taxon>Basidiomycota</taxon>
        <taxon>Agaricomycotina</taxon>
        <taxon>Agaricomycetes</taxon>
        <taxon>Agaricomycetidae</taxon>
        <taxon>Boletales</taxon>
        <taxon>Paxilineae</taxon>
        <taxon>Paxillaceae</taxon>
        <taxon>Paxillus</taxon>
    </lineage>
</organism>
<dbReference type="InterPro" id="IPR029058">
    <property type="entry name" value="AB_hydrolase_fold"/>
</dbReference>